<sequence>MKEYKRRRRNDDFLQVLGPGQTDFERVLNPGAEEARHNQEQAAEQQSTMQRTSLPELHDEHDWPGLHRNTEDEPVDHRTFVLWLVAAVLLVAVIAVAVIFKQ</sequence>
<reference evidence="3 4" key="1">
    <citation type="submission" date="2019-08" db="EMBL/GenBank/DDBJ databases">
        <title>In-depth cultivation of the pig gut microbiome towards novel bacterial diversity and tailored functional studies.</title>
        <authorList>
            <person name="Wylensek D."/>
            <person name="Hitch T.C.A."/>
            <person name="Clavel T."/>
        </authorList>
    </citation>
    <scope>NUCLEOTIDE SEQUENCE [LARGE SCALE GENOMIC DNA]</scope>
    <source>
        <strain evidence="3 4">Oil-RF-744-WCA-WT-10</strain>
    </source>
</reference>
<organism evidence="3 4">
    <name type="scientific">Sodaliphilus pleomorphus</name>
    <dbReference type="NCBI Taxonomy" id="2606626"/>
    <lineage>
        <taxon>Bacteria</taxon>
        <taxon>Pseudomonadati</taxon>
        <taxon>Bacteroidota</taxon>
        <taxon>Bacteroidia</taxon>
        <taxon>Bacteroidales</taxon>
        <taxon>Muribaculaceae</taxon>
        <taxon>Sodaliphilus</taxon>
    </lineage>
</organism>
<name>A0A6L5XCW1_9BACT</name>
<dbReference type="Proteomes" id="UP000483362">
    <property type="component" value="Unassembled WGS sequence"/>
</dbReference>
<gene>
    <name evidence="3" type="ORF">FYJ29_02230</name>
</gene>
<evidence type="ECO:0000313" key="3">
    <source>
        <dbReference type="EMBL" id="MSS16594.1"/>
    </source>
</evidence>
<comment type="caution">
    <text evidence="3">The sequence shown here is derived from an EMBL/GenBank/DDBJ whole genome shotgun (WGS) entry which is preliminary data.</text>
</comment>
<keyword evidence="2" id="KW-0812">Transmembrane</keyword>
<keyword evidence="4" id="KW-1185">Reference proteome</keyword>
<keyword evidence="2" id="KW-0472">Membrane</keyword>
<accession>A0A6L5XCW1</accession>
<evidence type="ECO:0000313" key="4">
    <source>
        <dbReference type="Proteomes" id="UP000483362"/>
    </source>
</evidence>
<feature type="transmembrane region" description="Helical" evidence="2">
    <location>
        <begin position="80"/>
        <end position="100"/>
    </location>
</feature>
<dbReference type="EMBL" id="VULT01000003">
    <property type="protein sequence ID" value="MSS16594.1"/>
    <property type="molecule type" value="Genomic_DNA"/>
</dbReference>
<dbReference type="AlphaFoldDB" id="A0A6L5XCW1"/>
<dbReference type="RefSeq" id="WP_154327380.1">
    <property type="nucleotide sequence ID" value="NZ_CP045696.1"/>
</dbReference>
<protein>
    <submittedName>
        <fullName evidence="3">Uncharacterized protein</fullName>
    </submittedName>
</protein>
<feature type="region of interest" description="Disordered" evidence="1">
    <location>
        <begin position="31"/>
        <end position="71"/>
    </location>
</feature>
<evidence type="ECO:0000256" key="2">
    <source>
        <dbReference type="SAM" id="Phobius"/>
    </source>
</evidence>
<keyword evidence="2" id="KW-1133">Transmembrane helix</keyword>
<feature type="compositionally biased region" description="Basic and acidic residues" evidence="1">
    <location>
        <begin position="56"/>
        <end position="71"/>
    </location>
</feature>
<proteinExistence type="predicted"/>
<evidence type="ECO:0000256" key="1">
    <source>
        <dbReference type="SAM" id="MobiDB-lite"/>
    </source>
</evidence>
<feature type="compositionally biased region" description="Polar residues" evidence="1">
    <location>
        <begin position="40"/>
        <end position="53"/>
    </location>
</feature>